<keyword evidence="2" id="KW-0238">DNA-binding</keyword>
<accession>A0ABX8CUX4</accession>
<dbReference type="PANTHER" id="PTHR47894">
    <property type="entry name" value="HTH-TYPE TRANSCRIPTIONAL REGULATOR GADX"/>
    <property type="match status" value="1"/>
</dbReference>
<keyword evidence="3" id="KW-0804">Transcription</keyword>
<dbReference type="PROSITE" id="PS01124">
    <property type="entry name" value="HTH_ARAC_FAMILY_2"/>
    <property type="match status" value="1"/>
</dbReference>
<feature type="region of interest" description="Disordered" evidence="4">
    <location>
        <begin position="160"/>
        <end position="193"/>
    </location>
</feature>
<evidence type="ECO:0000313" key="7">
    <source>
        <dbReference type="Proteomes" id="UP000683310"/>
    </source>
</evidence>
<keyword evidence="1" id="KW-0805">Transcription regulation</keyword>
<dbReference type="InterPro" id="IPR018060">
    <property type="entry name" value="HTH_AraC"/>
</dbReference>
<dbReference type="PANTHER" id="PTHR47894:SF4">
    <property type="entry name" value="HTH-TYPE TRANSCRIPTIONAL REGULATOR GADX"/>
    <property type="match status" value="1"/>
</dbReference>
<evidence type="ECO:0000259" key="5">
    <source>
        <dbReference type="PROSITE" id="PS01124"/>
    </source>
</evidence>
<dbReference type="InterPro" id="IPR009057">
    <property type="entry name" value="Homeodomain-like_sf"/>
</dbReference>
<dbReference type="EMBL" id="CP074371">
    <property type="protein sequence ID" value="QVI23704.1"/>
    <property type="molecule type" value="Genomic_DNA"/>
</dbReference>
<dbReference type="SUPFAM" id="SSF46689">
    <property type="entry name" value="Homeodomain-like"/>
    <property type="match status" value="1"/>
</dbReference>
<evidence type="ECO:0000256" key="3">
    <source>
        <dbReference type="ARBA" id="ARBA00023163"/>
    </source>
</evidence>
<sequence>MAIMARAANLRGYRELIDELGGDGAALLRRFGITPEAIADDDALVPAESLSRALKVAMDFLDRNYPDPERSMTTRVRSAIDRAFLESHADIDTVARMITVHERTLQRALAAEGTTFTAVLDEARRDAAHRLLCQTDLPMSRITTLIGLREQSALTRAARRWYGQTPQQLRSAARSPESRRTPTGFGPEPATGR</sequence>
<evidence type="ECO:0000256" key="4">
    <source>
        <dbReference type="SAM" id="MobiDB-lite"/>
    </source>
</evidence>
<evidence type="ECO:0000256" key="1">
    <source>
        <dbReference type="ARBA" id="ARBA00023015"/>
    </source>
</evidence>
<dbReference type="Gene3D" id="1.10.10.60">
    <property type="entry name" value="Homeodomain-like"/>
    <property type="match status" value="1"/>
</dbReference>
<dbReference type="Pfam" id="PF12833">
    <property type="entry name" value="HTH_18"/>
    <property type="match status" value="1"/>
</dbReference>
<proteinExistence type="predicted"/>
<evidence type="ECO:0000256" key="2">
    <source>
        <dbReference type="ARBA" id="ARBA00023125"/>
    </source>
</evidence>
<keyword evidence="7" id="KW-1185">Reference proteome</keyword>
<protein>
    <submittedName>
        <fullName evidence="6">Helix-turn-helix domain-containing protein</fullName>
    </submittedName>
</protein>
<dbReference type="SMART" id="SM00342">
    <property type="entry name" value="HTH_ARAC"/>
    <property type="match status" value="1"/>
</dbReference>
<gene>
    <name evidence="6" type="ORF">KHQ06_13220</name>
</gene>
<name>A0ABX8CUX4_9NOCA</name>
<reference evidence="6 7" key="1">
    <citation type="submission" date="2021-04" db="EMBL/GenBank/DDBJ databases">
        <title>Nocardia tengchongensis.</title>
        <authorList>
            <person name="Zhuang k."/>
            <person name="Ran Y."/>
            <person name="Li W."/>
        </authorList>
    </citation>
    <scope>NUCLEOTIDE SEQUENCE [LARGE SCALE GENOMIC DNA]</scope>
    <source>
        <strain evidence="6 7">CFH S0057</strain>
    </source>
</reference>
<dbReference type="Proteomes" id="UP000683310">
    <property type="component" value="Chromosome"/>
</dbReference>
<organism evidence="6 7">
    <name type="scientific">Nocardia tengchongensis</name>
    <dbReference type="NCBI Taxonomy" id="2055889"/>
    <lineage>
        <taxon>Bacteria</taxon>
        <taxon>Bacillati</taxon>
        <taxon>Actinomycetota</taxon>
        <taxon>Actinomycetes</taxon>
        <taxon>Mycobacteriales</taxon>
        <taxon>Nocardiaceae</taxon>
        <taxon>Nocardia</taxon>
    </lineage>
</organism>
<evidence type="ECO:0000313" key="6">
    <source>
        <dbReference type="EMBL" id="QVI23704.1"/>
    </source>
</evidence>
<feature type="domain" description="HTH araC/xylS-type" evidence="5">
    <location>
        <begin position="74"/>
        <end position="172"/>
    </location>
</feature>